<organism evidence="2 3">
    <name type="scientific">Marmota monax</name>
    <name type="common">Woodchuck</name>
    <dbReference type="NCBI Taxonomy" id="9995"/>
    <lineage>
        <taxon>Eukaryota</taxon>
        <taxon>Metazoa</taxon>
        <taxon>Chordata</taxon>
        <taxon>Craniata</taxon>
        <taxon>Vertebrata</taxon>
        <taxon>Euteleostomi</taxon>
        <taxon>Mammalia</taxon>
        <taxon>Eutheria</taxon>
        <taxon>Euarchontoglires</taxon>
        <taxon>Glires</taxon>
        <taxon>Rodentia</taxon>
        <taxon>Sciuromorpha</taxon>
        <taxon>Sciuridae</taxon>
        <taxon>Xerinae</taxon>
        <taxon>Marmotini</taxon>
        <taxon>Marmota</taxon>
    </lineage>
</organism>
<dbReference type="Proteomes" id="UP000335636">
    <property type="component" value="Unassembled WGS sequence"/>
</dbReference>
<sequence length="128" mass="13905">MNFDQLHFKCEKQILRDDQKKRKKELVLRCFELGGFANKSFRIYLHVPETLEPGCCCVRTPTCKSNAFDAKKHPSKAPPPPGSAPPPLGSAPPSDAIPLEAPSPGLGGVVVFVVFPSTRYCGVALLLS</sequence>
<evidence type="ECO:0000313" key="2">
    <source>
        <dbReference type="EMBL" id="VTJ70982.1"/>
    </source>
</evidence>
<comment type="caution">
    <text evidence="2">The sequence shown here is derived from an EMBL/GenBank/DDBJ whole genome shotgun (WGS) entry which is preliminary data.</text>
</comment>
<dbReference type="AlphaFoldDB" id="A0A5E4BQM5"/>
<keyword evidence="3" id="KW-1185">Reference proteome</keyword>
<dbReference type="EMBL" id="CABDUW010000533">
    <property type="protein sequence ID" value="VTJ70982.1"/>
    <property type="molecule type" value="Genomic_DNA"/>
</dbReference>
<protein>
    <submittedName>
        <fullName evidence="2">Uncharacterized protein</fullName>
    </submittedName>
</protein>
<accession>A0A5E4BQM5</accession>
<feature type="region of interest" description="Disordered" evidence="1">
    <location>
        <begin position="68"/>
        <end position="99"/>
    </location>
</feature>
<evidence type="ECO:0000256" key="1">
    <source>
        <dbReference type="SAM" id="MobiDB-lite"/>
    </source>
</evidence>
<reference evidence="2" key="1">
    <citation type="submission" date="2019-04" db="EMBL/GenBank/DDBJ databases">
        <authorList>
            <person name="Alioto T."/>
            <person name="Alioto T."/>
        </authorList>
    </citation>
    <scope>NUCLEOTIDE SEQUENCE [LARGE SCALE GENOMIC DNA]</scope>
</reference>
<feature type="compositionally biased region" description="Pro residues" evidence="1">
    <location>
        <begin position="76"/>
        <end position="90"/>
    </location>
</feature>
<name>A0A5E4BQM5_MARMO</name>
<proteinExistence type="predicted"/>
<evidence type="ECO:0000313" key="3">
    <source>
        <dbReference type="Proteomes" id="UP000335636"/>
    </source>
</evidence>
<gene>
    <name evidence="2" type="ORF">MONAX_5E037746</name>
</gene>